<keyword evidence="1" id="KW-0812">Transmembrane</keyword>
<evidence type="ECO:0000313" key="3">
    <source>
        <dbReference type="EMBL" id="MDG9699772.1"/>
    </source>
</evidence>
<dbReference type="EMBL" id="JARVII010000016">
    <property type="protein sequence ID" value="MDG9699772.1"/>
    <property type="molecule type" value="Genomic_DNA"/>
</dbReference>
<feature type="transmembrane region" description="Helical" evidence="1">
    <location>
        <begin position="43"/>
        <end position="64"/>
    </location>
</feature>
<dbReference type="Proteomes" id="UP001237156">
    <property type="component" value="Unassembled WGS sequence"/>
</dbReference>
<dbReference type="RefSeq" id="WP_279524610.1">
    <property type="nucleotide sequence ID" value="NZ_JARVII010000016.1"/>
</dbReference>
<keyword evidence="4" id="KW-1185">Reference proteome</keyword>
<dbReference type="PANTHER" id="PTHR40547">
    <property type="entry name" value="SLL0298 PROTEIN"/>
    <property type="match status" value="1"/>
</dbReference>
<name>A0AAW6RLV4_9BURK</name>
<protein>
    <submittedName>
        <fullName evidence="3">DUF2062 domain-containing protein</fullName>
    </submittedName>
</protein>
<dbReference type="AlphaFoldDB" id="A0AAW6RLV4"/>
<accession>A0AAW6RLV4</accession>
<gene>
    <name evidence="3" type="ORF">QB898_08640</name>
</gene>
<dbReference type="Pfam" id="PF09835">
    <property type="entry name" value="DUF2062"/>
    <property type="match status" value="1"/>
</dbReference>
<proteinExistence type="predicted"/>
<sequence>MKFFSYFLRFIPTREQLAKHRATRWLAPWLGQRKLWHFSRRSVALGMAIGIFFGFLLPVAQIPLSAATAVVLRANVPAAMGSTLVTNPITFAPIYYLAWRTGAWLTGHEGAAPASFPAAEAVSAASGSHGAPPPGLWQHIQALGKPLIVGLAVFACAGGLATYALVSLGWWLHVRYKRWRRQPR</sequence>
<evidence type="ECO:0000259" key="2">
    <source>
        <dbReference type="Pfam" id="PF09835"/>
    </source>
</evidence>
<reference evidence="3 4" key="1">
    <citation type="submission" date="2023-04" db="EMBL/GenBank/DDBJ databases">
        <title>Ottowia paracancer sp. nov., isolated from human stomach.</title>
        <authorList>
            <person name="Song Y."/>
        </authorList>
    </citation>
    <scope>NUCLEOTIDE SEQUENCE [LARGE SCALE GENOMIC DNA]</scope>
    <source>
        <strain evidence="3 4">10c7w1</strain>
    </source>
</reference>
<evidence type="ECO:0000256" key="1">
    <source>
        <dbReference type="SAM" id="Phobius"/>
    </source>
</evidence>
<evidence type="ECO:0000313" key="4">
    <source>
        <dbReference type="Proteomes" id="UP001237156"/>
    </source>
</evidence>
<keyword evidence="1" id="KW-1133">Transmembrane helix</keyword>
<dbReference type="InterPro" id="IPR018639">
    <property type="entry name" value="DUF2062"/>
</dbReference>
<feature type="transmembrane region" description="Helical" evidence="1">
    <location>
        <begin position="147"/>
        <end position="172"/>
    </location>
</feature>
<dbReference type="PANTHER" id="PTHR40547:SF1">
    <property type="entry name" value="SLL0298 PROTEIN"/>
    <property type="match status" value="1"/>
</dbReference>
<organism evidence="3 4">
    <name type="scientific">Ottowia cancrivicina</name>
    <dbReference type="NCBI Taxonomy" id="3040346"/>
    <lineage>
        <taxon>Bacteria</taxon>
        <taxon>Pseudomonadati</taxon>
        <taxon>Pseudomonadota</taxon>
        <taxon>Betaproteobacteria</taxon>
        <taxon>Burkholderiales</taxon>
        <taxon>Comamonadaceae</taxon>
        <taxon>Ottowia</taxon>
    </lineage>
</organism>
<keyword evidence="1" id="KW-0472">Membrane</keyword>
<feature type="domain" description="DUF2062" evidence="2">
    <location>
        <begin position="24"/>
        <end position="177"/>
    </location>
</feature>
<comment type="caution">
    <text evidence="3">The sequence shown here is derived from an EMBL/GenBank/DDBJ whole genome shotgun (WGS) entry which is preliminary data.</text>
</comment>